<proteinExistence type="predicted"/>
<evidence type="ECO:0000313" key="2">
    <source>
        <dbReference type="EMBL" id="RMC19188.1"/>
    </source>
</evidence>
<feature type="region of interest" description="Disordered" evidence="1">
    <location>
        <begin position="1"/>
        <end position="42"/>
    </location>
</feature>
<dbReference type="Proteomes" id="UP000269221">
    <property type="component" value="Unassembled WGS sequence"/>
</dbReference>
<evidence type="ECO:0000313" key="3">
    <source>
        <dbReference type="Proteomes" id="UP000269221"/>
    </source>
</evidence>
<evidence type="ECO:0000256" key="1">
    <source>
        <dbReference type="SAM" id="MobiDB-lite"/>
    </source>
</evidence>
<organism evidence="2 3">
    <name type="scientific">Hirundo rustica rustica</name>
    <dbReference type="NCBI Taxonomy" id="333673"/>
    <lineage>
        <taxon>Eukaryota</taxon>
        <taxon>Metazoa</taxon>
        <taxon>Chordata</taxon>
        <taxon>Craniata</taxon>
        <taxon>Vertebrata</taxon>
        <taxon>Euteleostomi</taxon>
        <taxon>Archelosauria</taxon>
        <taxon>Archosauria</taxon>
        <taxon>Dinosauria</taxon>
        <taxon>Saurischia</taxon>
        <taxon>Theropoda</taxon>
        <taxon>Coelurosauria</taxon>
        <taxon>Aves</taxon>
        <taxon>Neognathae</taxon>
        <taxon>Neoaves</taxon>
        <taxon>Telluraves</taxon>
        <taxon>Australaves</taxon>
        <taxon>Passeriformes</taxon>
        <taxon>Sylvioidea</taxon>
        <taxon>Hirundinidae</taxon>
        <taxon>Hirundo</taxon>
    </lineage>
</organism>
<dbReference type="AlphaFoldDB" id="A0A3M0L152"/>
<keyword evidence="3" id="KW-1185">Reference proteome</keyword>
<accession>A0A3M0L152</accession>
<gene>
    <name evidence="2" type="ORF">DUI87_03793</name>
</gene>
<sequence>MGGTRETMIGITRRRDMGMPLPGIVKGRTKTTEKGDESPENQMITSDRYLIRLLLKLTSSRHTWTQPLTALFSPAALFRIPELEHECLMRLPQKEDPRCPEFLSAIQCIKRDCSKPEM</sequence>
<name>A0A3M0L152_HIRRU</name>
<comment type="caution">
    <text evidence="2">The sequence shown here is derived from an EMBL/GenBank/DDBJ whole genome shotgun (WGS) entry which is preliminary data.</text>
</comment>
<protein>
    <submittedName>
        <fullName evidence="2">Uncharacterized protein</fullName>
    </submittedName>
</protein>
<reference evidence="2 3" key="1">
    <citation type="submission" date="2018-07" db="EMBL/GenBank/DDBJ databases">
        <title>A high quality draft genome assembly of the barn swallow (H. rustica rustica).</title>
        <authorList>
            <person name="Formenti G."/>
            <person name="Chiara M."/>
            <person name="Poveda L."/>
            <person name="Francoijs K.-J."/>
            <person name="Bonisoli-Alquati A."/>
            <person name="Canova L."/>
            <person name="Gianfranceschi L."/>
            <person name="Horner D.S."/>
            <person name="Saino N."/>
        </authorList>
    </citation>
    <scope>NUCLEOTIDE SEQUENCE [LARGE SCALE GENOMIC DNA]</scope>
    <source>
        <strain evidence="2">Chelidonia</strain>
        <tissue evidence="2">Blood</tissue>
    </source>
</reference>
<dbReference type="EMBL" id="QRBI01000095">
    <property type="protein sequence ID" value="RMC19188.1"/>
    <property type="molecule type" value="Genomic_DNA"/>
</dbReference>